<dbReference type="Proteomes" id="UP000038010">
    <property type="component" value="Unassembled WGS sequence"/>
</dbReference>
<evidence type="ECO:0000313" key="3">
    <source>
        <dbReference type="Proteomes" id="UP000038010"/>
    </source>
</evidence>
<feature type="region of interest" description="Disordered" evidence="1">
    <location>
        <begin position="104"/>
        <end position="125"/>
    </location>
</feature>
<dbReference type="Pfam" id="PF11905">
    <property type="entry name" value="DUF3425"/>
    <property type="match status" value="1"/>
</dbReference>
<feature type="region of interest" description="Disordered" evidence="1">
    <location>
        <begin position="1"/>
        <end position="47"/>
    </location>
</feature>
<protein>
    <recommendedName>
        <fullName evidence="4">BZIP domain-containing protein</fullName>
    </recommendedName>
</protein>
<organism evidence="2 3">
    <name type="scientific">Cyphellophora attinorum</name>
    <dbReference type="NCBI Taxonomy" id="1664694"/>
    <lineage>
        <taxon>Eukaryota</taxon>
        <taxon>Fungi</taxon>
        <taxon>Dikarya</taxon>
        <taxon>Ascomycota</taxon>
        <taxon>Pezizomycotina</taxon>
        <taxon>Eurotiomycetes</taxon>
        <taxon>Chaetothyriomycetidae</taxon>
        <taxon>Chaetothyriales</taxon>
        <taxon>Cyphellophoraceae</taxon>
        <taxon>Cyphellophora</taxon>
    </lineage>
</organism>
<accession>A0A0N1GYI3</accession>
<dbReference type="PANTHER" id="PTHR37012:SF7">
    <property type="entry name" value="B-ZIP TRANSCRIPTION FACTOR (EUROFUNG)-RELATED"/>
    <property type="match status" value="1"/>
</dbReference>
<sequence>MVNKRATDPERADDGLRPRRKQKLSDDQLRRKRASDREAQRVSREKTRCHVAHLESIIEALQAGQDDRVHLLIEQVSQQKTELSRLKNALNSIFKIAEVSRQTTDSLPVHRSRSNSTQEHNAGDLLDSRAEKVAAPLASQFRSNLESGQQAQPPVLTAGVTELTARAPTDTELEYPISIAQLASSIIKRKDLDGRYWFLAGTLLSHLRKTRGEYPLSTASDEDIVIRAIFEGWSAVIERYPLDRGFQWLKELDENIYFSGTAEGRLVHLRNSRLQFLHQMQPDAGWNHALPEFFAPGPLQQNMEHDPLIEYFPWPGFRERVLFSPRRYATDQFMGALAQNARFEWPYDPHDVFIKDPVSGLYSYSATFQQKVMDFSCYTVKESFFDCFPELRQDIPQYGVPAVVRSVCLTDESGSPDTARHEHSFP</sequence>
<reference evidence="2 3" key="1">
    <citation type="submission" date="2015-06" db="EMBL/GenBank/DDBJ databases">
        <title>Draft genome of the ant-associated black yeast Phialophora attae CBS 131958.</title>
        <authorList>
            <person name="Moreno L.F."/>
            <person name="Stielow B.J."/>
            <person name="de Hoog S."/>
            <person name="Vicente V.A."/>
            <person name="Weiss V.A."/>
            <person name="de Vries M."/>
            <person name="Cruz L.M."/>
            <person name="Souza E.M."/>
        </authorList>
    </citation>
    <scope>NUCLEOTIDE SEQUENCE [LARGE SCALE GENOMIC DNA]</scope>
    <source>
        <strain evidence="2 3">CBS 131958</strain>
    </source>
</reference>
<name>A0A0N1GYI3_9EURO</name>
<gene>
    <name evidence="2" type="ORF">AB675_1292</name>
</gene>
<dbReference type="AlphaFoldDB" id="A0A0N1GYI3"/>
<evidence type="ECO:0000256" key="1">
    <source>
        <dbReference type="SAM" id="MobiDB-lite"/>
    </source>
</evidence>
<dbReference type="GeneID" id="28733051"/>
<dbReference type="CDD" id="cd14688">
    <property type="entry name" value="bZIP_YAP"/>
    <property type="match status" value="1"/>
</dbReference>
<dbReference type="VEuPathDB" id="FungiDB:AB675_1292"/>
<dbReference type="RefSeq" id="XP_017995705.1">
    <property type="nucleotide sequence ID" value="XM_018141171.1"/>
</dbReference>
<keyword evidence="3" id="KW-1185">Reference proteome</keyword>
<dbReference type="PANTHER" id="PTHR37012">
    <property type="entry name" value="B-ZIP TRANSCRIPTION FACTOR (EUROFUNG)-RELATED"/>
    <property type="match status" value="1"/>
</dbReference>
<dbReference type="InterPro" id="IPR021833">
    <property type="entry name" value="DUF3425"/>
</dbReference>
<proteinExistence type="predicted"/>
<comment type="caution">
    <text evidence="2">The sequence shown here is derived from an EMBL/GenBank/DDBJ whole genome shotgun (WGS) entry which is preliminary data.</text>
</comment>
<dbReference type="EMBL" id="LFJN01000037">
    <property type="protein sequence ID" value="KPI35742.1"/>
    <property type="molecule type" value="Genomic_DNA"/>
</dbReference>
<evidence type="ECO:0000313" key="2">
    <source>
        <dbReference type="EMBL" id="KPI35742.1"/>
    </source>
</evidence>
<dbReference type="OrthoDB" id="5086080at2759"/>
<evidence type="ECO:0008006" key="4">
    <source>
        <dbReference type="Google" id="ProtNLM"/>
    </source>
</evidence>